<evidence type="ECO:0000259" key="4">
    <source>
        <dbReference type="Pfam" id="PF21117"/>
    </source>
</evidence>
<proteinExistence type="predicted"/>
<evidence type="ECO:0000313" key="6">
    <source>
        <dbReference type="EMBL" id="KAG2525753.1"/>
    </source>
</evidence>
<evidence type="ECO:0000256" key="1">
    <source>
        <dbReference type="SAM" id="MobiDB-lite"/>
    </source>
</evidence>
<reference evidence="5" key="1">
    <citation type="journal article" date="2015" name="Genom Data">
        <title>Genome sequences of six Phytophthora species associated with forests in New Zealand.</title>
        <authorList>
            <person name="Studholme D.J."/>
            <person name="McDougal R.L."/>
            <person name="Sambles C."/>
            <person name="Hansen E."/>
            <person name="Hardy G."/>
            <person name="Grant M."/>
            <person name="Ganley R.J."/>
            <person name="Williams N.M."/>
        </authorList>
    </citation>
    <scope>NUCLEOTIDE SEQUENCE</scope>
    <source>
        <strain evidence="5">NZFS 2646</strain>
        <strain evidence="6">NZFS 3630</strain>
    </source>
</reference>
<dbReference type="EMBL" id="MBDN02000143">
    <property type="protein sequence ID" value="RLN79490.1"/>
    <property type="molecule type" value="Genomic_DNA"/>
</dbReference>
<dbReference type="InterPro" id="IPR046833">
    <property type="entry name" value="ABC_N"/>
</dbReference>
<feature type="domain" description="ATPase of the ABC class N-terminal" evidence="3">
    <location>
        <begin position="54"/>
        <end position="225"/>
    </location>
</feature>
<evidence type="ECO:0000313" key="9">
    <source>
        <dbReference type="Proteomes" id="UP000285624"/>
    </source>
</evidence>
<evidence type="ECO:0000313" key="7">
    <source>
        <dbReference type="EMBL" id="RLN06275.1"/>
    </source>
</evidence>
<dbReference type="Proteomes" id="UP000792063">
    <property type="component" value="Unassembled WGS sequence"/>
</dbReference>
<protein>
    <submittedName>
        <fullName evidence="7">Uncharacterized protein</fullName>
    </submittedName>
</protein>
<dbReference type="EMBL" id="MAYM02001989">
    <property type="protein sequence ID" value="RLN06275.1"/>
    <property type="molecule type" value="Genomic_DNA"/>
</dbReference>
<evidence type="ECO:0000313" key="8">
    <source>
        <dbReference type="EMBL" id="RLN79490.1"/>
    </source>
</evidence>
<feature type="region of interest" description="Disordered" evidence="1">
    <location>
        <begin position="1"/>
        <end position="46"/>
    </location>
</feature>
<dbReference type="Pfam" id="PF21117">
    <property type="entry name" value="MRB1590_C"/>
    <property type="match status" value="1"/>
</dbReference>
<name>A0A3R7IFS1_9STRA</name>
<evidence type="ECO:0000259" key="2">
    <source>
        <dbReference type="Pfam" id="PF09818"/>
    </source>
</evidence>
<dbReference type="Proteomes" id="UP000285883">
    <property type="component" value="Unassembled WGS sequence"/>
</dbReference>
<dbReference type="InterPro" id="IPR019195">
    <property type="entry name" value="ABC_ATPase_put"/>
</dbReference>
<reference evidence="5" key="3">
    <citation type="submission" date="2020-06" db="EMBL/GenBank/DDBJ databases">
        <authorList>
            <person name="Studholme D.J."/>
        </authorList>
    </citation>
    <scope>NUCLEOTIDE SEQUENCE</scope>
    <source>
        <strain evidence="5">NZFS 2646</strain>
        <strain evidence="6">NZFS 3630</strain>
    </source>
</reference>
<dbReference type="Pfam" id="PF09818">
    <property type="entry name" value="ABC_ATPase"/>
    <property type="match status" value="1"/>
</dbReference>
<dbReference type="PANTHER" id="PTHR38149">
    <property type="entry name" value="ATPASE"/>
    <property type="match status" value="1"/>
</dbReference>
<dbReference type="Proteomes" id="UP000285624">
    <property type="component" value="Unassembled WGS sequence"/>
</dbReference>
<dbReference type="InterPro" id="IPR049069">
    <property type="entry name" value="MRB1590-like_C"/>
</dbReference>
<reference evidence="9 10" key="2">
    <citation type="submission" date="2018-07" db="EMBL/GenBank/DDBJ databases">
        <title>Genome sequencing of oomycete isolates from Chile give support for New Zealand origin for Phytophthora kernoviae and make available the first Nothophytophthora sp. genome.</title>
        <authorList>
            <person name="Studholme D.J."/>
            <person name="Sanfuentes E."/>
            <person name="Panda P."/>
            <person name="Hill R."/>
            <person name="Sambles C."/>
            <person name="Grant M."/>
            <person name="Williams N.M."/>
            <person name="Mcdougal R.L."/>
        </authorList>
    </citation>
    <scope>NUCLEOTIDE SEQUENCE [LARGE SCALE GENOMIC DNA]</scope>
    <source>
        <strain evidence="7">Chile2</strain>
        <strain evidence="8">Chile4</strain>
    </source>
</reference>
<organism evidence="7 10">
    <name type="scientific">Phytophthora kernoviae</name>
    <dbReference type="NCBI Taxonomy" id="325452"/>
    <lineage>
        <taxon>Eukaryota</taxon>
        <taxon>Sar</taxon>
        <taxon>Stramenopiles</taxon>
        <taxon>Oomycota</taxon>
        <taxon>Peronosporomycetes</taxon>
        <taxon>Peronosporales</taxon>
        <taxon>Peronosporaceae</taxon>
        <taxon>Phytophthora</taxon>
    </lineage>
</organism>
<dbReference type="AlphaFoldDB" id="A0A3R7IFS1"/>
<feature type="domain" description="ATPase of the ABC class C-terminal" evidence="2">
    <location>
        <begin position="232"/>
        <end position="502"/>
    </location>
</feature>
<accession>A0A3R7IFS1</accession>
<comment type="caution">
    <text evidence="7">The sequence shown here is derived from an EMBL/GenBank/DDBJ whole genome shotgun (WGS) entry which is preliminary data.</text>
</comment>
<dbReference type="InterPro" id="IPR046834">
    <property type="entry name" value="ABC_ATPase_C"/>
</dbReference>
<dbReference type="Proteomes" id="UP000785171">
    <property type="component" value="Unassembled WGS sequence"/>
</dbReference>
<gene>
    <name evidence="7" type="ORF">BBI17_005199</name>
    <name evidence="8" type="ORF">BBO99_00005207</name>
    <name evidence="5" type="ORF">JM16_004863</name>
    <name evidence="6" type="ORF">JM18_004721</name>
</gene>
<sequence length="624" mass="68077">MGRGEYYRNKYGGGGRGRGGRGRGPRDGRSYDGARNSSYNDRARTPLPSVSWKQLGNILQDLHNRNYGAYHDLERSFEFQDGSSDLQFALEFDHIQGDPYASPSRAHVTISALSAAFPDEMHASKTRNIALCDYLTRQFAASARRAGADAKTASNSWQGAKGGDISIDAPGQHVIERSSVMVLPDGKIEARFNINLPARGRSICGDWAYTILVETLPKLVERSLVLKSLDVNHLWAHLHSVEDQEALRGMLKDADLVGFVRDGAVLPRQSGASDLPLSSDEAIPFKSPKTLSKAFTLPNCGVVTGMGIPEGVTLFVGGGFHGKSTVLKALEVGVYNHVPSDGREFVVVDPSAAKIRSEDSRSVACTDISAFIDNLPFKQDTIRFSTTDASGSTSQAANIVEALEVGANTLLIDEDTCATNFMIRDWKMQQLVAKDKEPITPFISKVRALYEQCGVSSVLVIGGAGDYFSVADHVIMMDSYEPRDVTAEAKKIASEHGEIRQDATFGGFKVRIPLSRGFEVNGKIVSRGVDKIQYGEVDLDLSAVEQIVEPSQVRTIADAIQKARSYMDGKRTLEEVISMLESEMDRTGSLDVVGVHKKSGFYTRPRKLELAAAINRLRSATMTQ</sequence>
<evidence type="ECO:0000313" key="10">
    <source>
        <dbReference type="Proteomes" id="UP000285883"/>
    </source>
</evidence>
<dbReference type="Pfam" id="PF20446">
    <property type="entry name" value="ABC_N"/>
    <property type="match status" value="1"/>
</dbReference>
<keyword evidence="9" id="KW-1185">Reference proteome</keyword>
<dbReference type="PANTHER" id="PTHR38149:SF1">
    <property type="entry name" value="ATPASE"/>
    <property type="match status" value="1"/>
</dbReference>
<dbReference type="EMBL" id="JPWU03000117">
    <property type="protein sequence ID" value="KAG2525753.1"/>
    <property type="molecule type" value="Genomic_DNA"/>
</dbReference>
<feature type="domain" description="MRB1590-like C-terminal" evidence="4">
    <location>
        <begin position="523"/>
        <end position="622"/>
    </location>
</feature>
<evidence type="ECO:0000313" key="5">
    <source>
        <dbReference type="EMBL" id="KAG2524004.1"/>
    </source>
</evidence>
<dbReference type="EMBL" id="JPWV03000124">
    <property type="protein sequence ID" value="KAG2524004.1"/>
    <property type="molecule type" value="Genomic_DNA"/>
</dbReference>
<evidence type="ECO:0000259" key="3">
    <source>
        <dbReference type="Pfam" id="PF20446"/>
    </source>
</evidence>